<organism evidence="1 2">
    <name type="scientific">Caerostris extrusa</name>
    <name type="common">Bark spider</name>
    <name type="synonym">Caerostris bankana</name>
    <dbReference type="NCBI Taxonomy" id="172846"/>
    <lineage>
        <taxon>Eukaryota</taxon>
        <taxon>Metazoa</taxon>
        <taxon>Ecdysozoa</taxon>
        <taxon>Arthropoda</taxon>
        <taxon>Chelicerata</taxon>
        <taxon>Arachnida</taxon>
        <taxon>Araneae</taxon>
        <taxon>Araneomorphae</taxon>
        <taxon>Entelegynae</taxon>
        <taxon>Araneoidea</taxon>
        <taxon>Araneidae</taxon>
        <taxon>Caerostris</taxon>
    </lineage>
</organism>
<dbReference type="Proteomes" id="UP001054945">
    <property type="component" value="Unassembled WGS sequence"/>
</dbReference>
<evidence type="ECO:0000313" key="1">
    <source>
        <dbReference type="EMBL" id="GIY83478.1"/>
    </source>
</evidence>
<accession>A0AAV4WPL1</accession>
<name>A0AAV4WPL1_CAEEX</name>
<dbReference type="EMBL" id="BPLR01016391">
    <property type="protein sequence ID" value="GIY83478.1"/>
    <property type="molecule type" value="Genomic_DNA"/>
</dbReference>
<comment type="caution">
    <text evidence="1">The sequence shown here is derived from an EMBL/GenBank/DDBJ whole genome shotgun (WGS) entry which is preliminary data.</text>
</comment>
<gene>
    <name evidence="1" type="ORF">CEXT_54591</name>
</gene>
<protein>
    <recommendedName>
        <fullName evidence="3">Endonuclease/exonuclease/phosphatase domain-containing protein</fullName>
    </recommendedName>
</protein>
<proteinExistence type="predicted"/>
<evidence type="ECO:0008006" key="3">
    <source>
        <dbReference type="Google" id="ProtNLM"/>
    </source>
</evidence>
<keyword evidence="2" id="KW-1185">Reference proteome</keyword>
<evidence type="ECO:0000313" key="2">
    <source>
        <dbReference type="Proteomes" id="UP001054945"/>
    </source>
</evidence>
<sequence>MLQFEARSTSKGPNQRTALLHIKGGYHFSHYCTRVQGTGSQPTEQREQEAYASVLCTVQQFLTAEEFYSVTDLLGTRISVERYQGRNRVPQCYRCQGFFHSSVACPLPKSTPRYDHTDTANILDFALFKNIPYTTSTAVLNELNSDHLPVLIDIELNRPPHTAPQDFKTNWHDYNFHLQNTNLNTFNIDTKEKADMAIKNFTTAMINAFNKKLRHKTDCTLILNSHPRLKVKLNSET</sequence>
<reference evidence="1 2" key="1">
    <citation type="submission" date="2021-06" db="EMBL/GenBank/DDBJ databases">
        <title>Caerostris extrusa draft genome.</title>
        <authorList>
            <person name="Kono N."/>
            <person name="Arakawa K."/>
        </authorList>
    </citation>
    <scope>NUCLEOTIDE SEQUENCE [LARGE SCALE GENOMIC DNA]</scope>
</reference>
<dbReference type="AlphaFoldDB" id="A0AAV4WPL1"/>